<evidence type="ECO:0000256" key="4">
    <source>
        <dbReference type="ARBA" id="ARBA00022741"/>
    </source>
</evidence>
<accession>F5R9R7</accession>
<comment type="caution">
    <text evidence="7">The sequence shown here is derived from an EMBL/GenBank/DDBJ whole genome shotgun (WGS) entry which is preliminary data.</text>
</comment>
<evidence type="ECO:0000313" key="7">
    <source>
        <dbReference type="EMBL" id="EGK72749.1"/>
    </source>
</evidence>
<dbReference type="InterPro" id="IPR017871">
    <property type="entry name" value="ABC_transporter-like_CS"/>
</dbReference>
<dbReference type="Gene3D" id="3.40.50.300">
    <property type="entry name" value="P-loop containing nucleotide triphosphate hydrolases"/>
    <property type="match status" value="1"/>
</dbReference>
<dbReference type="AlphaFoldDB" id="F5R9R7"/>
<reference evidence="7 8" key="1">
    <citation type="journal article" date="2011" name="J. Bacteriol.">
        <title>Genome sequence of Methyloversatilis universalis FAM5T, a methylotrophic representative of the order Rhodocyclales.</title>
        <authorList>
            <person name="Kittichotirat W."/>
            <person name="Good N.M."/>
            <person name="Hall R."/>
            <person name="Bringel F."/>
            <person name="Lajus A."/>
            <person name="Medigue C."/>
            <person name="Smalley N.E."/>
            <person name="Beck D."/>
            <person name="Bumgarner R."/>
            <person name="Vuilleumier S."/>
            <person name="Kalyuzhnaya M.G."/>
        </authorList>
    </citation>
    <scope>NUCLEOTIDE SEQUENCE [LARGE SCALE GENOMIC DNA]</scope>
    <source>
        <strain evidence="8">ATCC BAA-1314 / JCM 13912 / FAM5</strain>
    </source>
</reference>
<dbReference type="InterPro" id="IPR003593">
    <property type="entry name" value="AAA+_ATPase"/>
</dbReference>
<protein>
    <submittedName>
        <fullName evidence="7">Aliphatic sulfonates import ATP-binding protein ssuB 2</fullName>
    </submittedName>
</protein>
<evidence type="ECO:0000256" key="3">
    <source>
        <dbReference type="ARBA" id="ARBA00022475"/>
    </source>
</evidence>
<dbReference type="Proteomes" id="UP000005019">
    <property type="component" value="Unassembled WGS sequence"/>
</dbReference>
<dbReference type="Pfam" id="PF00005">
    <property type="entry name" value="ABC_tran"/>
    <property type="match status" value="1"/>
</dbReference>
<dbReference type="SUPFAM" id="SSF52540">
    <property type="entry name" value="P-loop containing nucleoside triphosphate hydrolases"/>
    <property type="match status" value="1"/>
</dbReference>
<dbReference type="GO" id="GO:0016887">
    <property type="term" value="F:ATP hydrolysis activity"/>
    <property type="evidence" value="ECO:0007669"/>
    <property type="project" value="InterPro"/>
</dbReference>
<dbReference type="CDD" id="cd03293">
    <property type="entry name" value="ABC_NrtD_SsuB_transporters"/>
    <property type="match status" value="1"/>
</dbReference>
<dbReference type="EMBL" id="AFHG01000031">
    <property type="protein sequence ID" value="EGK72749.1"/>
    <property type="molecule type" value="Genomic_DNA"/>
</dbReference>
<comment type="similarity">
    <text evidence="1">Belongs to the ABC transporter superfamily.</text>
</comment>
<dbReference type="InterPro" id="IPR027417">
    <property type="entry name" value="P-loop_NTPase"/>
</dbReference>
<dbReference type="PROSITE" id="PS00211">
    <property type="entry name" value="ABC_TRANSPORTER_1"/>
    <property type="match status" value="1"/>
</dbReference>
<evidence type="ECO:0000313" key="8">
    <source>
        <dbReference type="Proteomes" id="UP000005019"/>
    </source>
</evidence>
<dbReference type="STRING" id="1000565.METUNv1_00988"/>
<dbReference type="RefSeq" id="WP_008059435.1">
    <property type="nucleotide sequence ID" value="NZ_AFHG01000031.1"/>
</dbReference>
<dbReference type="GO" id="GO:0005524">
    <property type="term" value="F:ATP binding"/>
    <property type="evidence" value="ECO:0007669"/>
    <property type="project" value="UniProtKB-KW"/>
</dbReference>
<dbReference type="eggNOG" id="COG1116">
    <property type="taxonomic scope" value="Bacteria"/>
</dbReference>
<dbReference type="InterPro" id="IPR003439">
    <property type="entry name" value="ABC_transporter-like_ATP-bd"/>
</dbReference>
<dbReference type="PANTHER" id="PTHR42788">
    <property type="entry name" value="TAURINE IMPORT ATP-BINDING PROTEIN-RELATED"/>
    <property type="match status" value="1"/>
</dbReference>
<dbReference type="InterPro" id="IPR050166">
    <property type="entry name" value="ABC_transporter_ATP-bind"/>
</dbReference>
<feature type="domain" description="ABC transporter" evidence="6">
    <location>
        <begin position="23"/>
        <end position="254"/>
    </location>
</feature>
<proteinExistence type="inferred from homology"/>
<evidence type="ECO:0000256" key="1">
    <source>
        <dbReference type="ARBA" id="ARBA00005417"/>
    </source>
</evidence>
<dbReference type="SMART" id="SM00382">
    <property type="entry name" value="AAA"/>
    <property type="match status" value="1"/>
</dbReference>
<keyword evidence="5 7" id="KW-0067">ATP-binding</keyword>
<evidence type="ECO:0000256" key="2">
    <source>
        <dbReference type="ARBA" id="ARBA00022448"/>
    </source>
</evidence>
<keyword evidence="3" id="KW-1003">Cell membrane</keyword>
<dbReference type="PANTHER" id="PTHR42788:SF19">
    <property type="entry name" value="ALIPHATIC SULFONATES IMPORT ATP-BINDING PROTEIN SSUB 2"/>
    <property type="match status" value="1"/>
</dbReference>
<organism evidence="7 8">
    <name type="scientific">Methyloversatilis universalis (strain ATCC BAA-1314 / DSM 25237 / JCM 13912 / CCUG 52030 / FAM5)</name>
    <dbReference type="NCBI Taxonomy" id="1000565"/>
    <lineage>
        <taxon>Bacteria</taxon>
        <taxon>Pseudomonadati</taxon>
        <taxon>Pseudomonadota</taxon>
        <taxon>Betaproteobacteria</taxon>
        <taxon>Nitrosomonadales</taxon>
        <taxon>Sterolibacteriaceae</taxon>
        <taxon>Methyloversatilis</taxon>
    </lineage>
</organism>
<keyword evidence="8" id="KW-1185">Reference proteome</keyword>
<keyword evidence="2" id="KW-0813">Transport</keyword>
<keyword evidence="3" id="KW-0472">Membrane</keyword>
<gene>
    <name evidence="7" type="ORF">METUNv1_00988</name>
</gene>
<evidence type="ECO:0000256" key="5">
    <source>
        <dbReference type="ARBA" id="ARBA00022840"/>
    </source>
</evidence>
<dbReference type="PROSITE" id="PS50893">
    <property type="entry name" value="ABC_TRANSPORTER_2"/>
    <property type="match status" value="1"/>
</dbReference>
<sequence>MNAPLEGGRLYGAGQPAVEGHALSARGLAYAYAGAASVFADVAIDIRHREIVCLLGGSGCGKSSLLRVLARLEAPTAGEIRFLGEVLTAPHPRAALVFQQASLLPWLDAAGNVGFGLDFDHQPALSRSERAERVGHALSAVGLAGHAHRYPAQLSGGMAQRVALARALARQPQLLFADEPFSALDAITRAEMQDLLVELVHRWHTAALLVTHDIDEAILVADRILLMGGAPGRIVREWAVDIERPREAQPVAVTALRLDILNALHALRAHSYEHHQTEGKT</sequence>
<evidence type="ECO:0000259" key="6">
    <source>
        <dbReference type="PROSITE" id="PS50893"/>
    </source>
</evidence>
<name>F5R9R7_METUF</name>
<keyword evidence="4" id="KW-0547">Nucleotide-binding</keyword>